<evidence type="ECO:0000313" key="2">
    <source>
        <dbReference type="Proteomes" id="UP000287687"/>
    </source>
</evidence>
<dbReference type="RefSeq" id="WP_128442942.1">
    <property type="nucleotide sequence ID" value="NZ_SBIP01000002.1"/>
</dbReference>
<comment type="caution">
    <text evidence="1">The sequence shown here is derived from an EMBL/GenBank/DDBJ whole genome shotgun (WGS) entry which is preliminary data.</text>
</comment>
<dbReference type="EMBL" id="SBIP01000002">
    <property type="protein sequence ID" value="RWX78967.1"/>
    <property type="molecule type" value="Genomic_DNA"/>
</dbReference>
<accession>A0A444LJ90</accession>
<name>A0A444LJ90_9HYPH</name>
<proteinExistence type="predicted"/>
<sequence length="96" mass="10457">MLQPKTIGEMSVRERKELLAAVADTLDQSAREARASGDERFALNSRSLALIIRGSAEDLSHHELHAAELLLEQGISMIEEFRVRAGTSAGSTSTLH</sequence>
<gene>
    <name evidence="1" type="ORF">EPK99_10355</name>
</gene>
<dbReference type="OrthoDB" id="8373043at2"/>
<dbReference type="AlphaFoldDB" id="A0A444LJ90"/>
<reference evidence="1 2" key="1">
    <citation type="submission" date="2019-01" db="EMBL/GenBank/DDBJ databases">
        <title>The draft genome of Rhizobium sp. 24NR.</title>
        <authorList>
            <person name="Liu L."/>
            <person name="Liang L."/>
            <person name="Shi S."/>
            <person name="Xu L."/>
            <person name="Wang X."/>
            <person name="Li L."/>
            <person name="Zhang X."/>
        </authorList>
    </citation>
    <scope>NUCLEOTIDE SEQUENCE [LARGE SCALE GENOMIC DNA]</scope>
    <source>
        <strain evidence="1 2">24NR</strain>
    </source>
</reference>
<dbReference type="Proteomes" id="UP000287687">
    <property type="component" value="Unassembled WGS sequence"/>
</dbReference>
<protein>
    <submittedName>
        <fullName evidence="1">Uncharacterized protein</fullName>
    </submittedName>
</protein>
<keyword evidence="2" id="KW-1185">Reference proteome</keyword>
<evidence type="ECO:0000313" key="1">
    <source>
        <dbReference type="EMBL" id="RWX78967.1"/>
    </source>
</evidence>
<organism evidence="1 2">
    <name type="scientific">Neorhizobium lilium</name>
    <dbReference type="NCBI Taxonomy" id="2503024"/>
    <lineage>
        <taxon>Bacteria</taxon>
        <taxon>Pseudomonadati</taxon>
        <taxon>Pseudomonadota</taxon>
        <taxon>Alphaproteobacteria</taxon>
        <taxon>Hyphomicrobiales</taxon>
        <taxon>Rhizobiaceae</taxon>
        <taxon>Rhizobium/Agrobacterium group</taxon>
        <taxon>Neorhizobium</taxon>
    </lineage>
</organism>